<organism evidence="1">
    <name type="scientific">marine sediment metagenome</name>
    <dbReference type="NCBI Taxonomy" id="412755"/>
    <lineage>
        <taxon>unclassified sequences</taxon>
        <taxon>metagenomes</taxon>
        <taxon>ecological metagenomes</taxon>
    </lineage>
</organism>
<feature type="non-terminal residue" evidence="1">
    <location>
        <position position="30"/>
    </location>
</feature>
<reference evidence="1" key="1">
    <citation type="journal article" date="2014" name="Front. Microbiol.">
        <title>High frequency of phylogenetically diverse reductive dehalogenase-homologous genes in deep subseafloor sedimentary metagenomes.</title>
        <authorList>
            <person name="Kawai M."/>
            <person name="Futagami T."/>
            <person name="Toyoda A."/>
            <person name="Takaki Y."/>
            <person name="Nishi S."/>
            <person name="Hori S."/>
            <person name="Arai W."/>
            <person name="Tsubouchi T."/>
            <person name="Morono Y."/>
            <person name="Uchiyama I."/>
            <person name="Ito T."/>
            <person name="Fujiyama A."/>
            <person name="Inagaki F."/>
            <person name="Takami H."/>
        </authorList>
    </citation>
    <scope>NUCLEOTIDE SEQUENCE</scope>
    <source>
        <strain evidence="1">Expedition CK06-06</strain>
    </source>
</reference>
<dbReference type="EMBL" id="BARS01024670">
    <property type="protein sequence ID" value="GAG10559.1"/>
    <property type="molecule type" value="Genomic_DNA"/>
</dbReference>
<protein>
    <submittedName>
        <fullName evidence="1">Uncharacterized protein</fullName>
    </submittedName>
</protein>
<comment type="caution">
    <text evidence="1">The sequence shown here is derived from an EMBL/GenBank/DDBJ whole genome shotgun (WGS) entry which is preliminary data.</text>
</comment>
<proteinExistence type="predicted"/>
<dbReference type="AlphaFoldDB" id="X0UXJ2"/>
<accession>X0UXJ2</accession>
<name>X0UXJ2_9ZZZZ</name>
<evidence type="ECO:0000313" key="1">
    <source>
        <dbReference type="EMBL" id="GAG10559.1"/>
    </source>
</evidence>
<gene>
    <name evidence="1" type="ORF">S01H1_39125</name>
</gene>
<sequence length="30" mass="3473">MAKLGIFHVPVQRKTARTVLNDNNRFLFAD</sequence>